<dbReference type="InterPro" id="IPR050389">
    <property type="entry name" value="LysR-type_TF"/>
</dbReference>
<dbReference type="PANTHER" id="PTHR30118:SF6">
    <property type="entry name" value="HTH-TYPE TRANSCRIPTIONAL REGULATOR LEUO"/>
    <property type="match status" value="1"/>
</dbReference>
<evidence type="ECO:0000256" key="1">
    <source>
        <dbReference type="ARBA" id="ARBA00009437"/>
    </source>
</evidence>
<dbReference type="GO" id="GO:0003677">
    <property type="term" value="F:DNA binding"/>
    <property type="evidence" value="ECO:0007669"/>
    <property type="project" value="UniProtKB-KW"/>
</dbReference>
<evidence type="ECO:0000259" key="5">
    <source>
        <dbReference type="Pfam" id="PF03466"/>
    </source>
</evidence>
<evidence type="ECO:0000256" key="3">
    <source>
        <dbReference type="ARBA" id="ARBA00023125"/>
    </source>
</evidence>
<keyword evidence="4" id="KW-0804">Transcription</keyword>
<evidence type="ECO:0000313" key="7">
    <source>
        <dbReference type="Proteomes" id="UP000029228"/>
    </source>
</evidence>
<organism evidence="6 7">
    <name type="scientific">Vibrio maritimus</name>
    <dbReference type="NCBI Taxonomy" id="990268"/>
    <lineage>
        <taxon>Bacteria</taxon>
        <taxon>Pseudomonadati</taxon>
        <taxon>Pseudomonadota</taxon>
        <taxon>Gammaproteobacteria</taxon>
        <taxon>Vibrionales</taxon>
        <taxon>Vibrionaceae</taxon>
        <taxon>Vibrio</taxon>
    </lineage>
</organism>
<comment type="caution">
    <text evidence="6">The sequence shown here is derived from an EMBL/GenBank/DDBJ whole genome shotgun (WGS) entry which is preliminary data.</text>
</comment>
<gene>
    <name evidence="6" type="ORF">JCM19235_5262</name>
</gene>
<accession>A0A090RQ72</accession>
<name>A0A090RQ72_9VIBR</name>
<keyword evidence="2" id="KW-0805">Transcription regulation</keyword>
<dbReference type="Proteomes" id="UP000029228">
    <property type="component" value="Unassembled WGS sequence"/>
</dbReference>
<protein>
    <submittedName>
        <fullName evidence="6">Transcriptional regulator LysR family</fullName>
    </submittedName>
</protein>
<dbReference type="Gene3D" id="3.40.190.10">
    <property type="entry name" value="Periplasmic binding protein-like II"/>
    <property type="match status" value="2"/>
</dbReference>
<proteinExistence type="inferred from homology"/>
<keyword evidence="3" id="KW-0238">DNA-binding</keyword>
<dbReference type="PANTHER" id="PTHR30118">
    <property type="entry name" value="HTH-TYPE TRANSCRIPTIONAL REGULATOR LEUO-RELATED"/>
    <property type="match status" value="1"/>
</dbReference>
<reference evidence="6 7" key="1">
    <citation type="submission" date="2014-09" db="EMBL/GenBank/DDBJ databases">
        <title>Vibrio maritimus JCM 19235. (C45) whole genome shotgun sequence.</title>
        <authorList>
            <person name="Sawabe T."/>
            <person name="Meirelles P."/>
            <person name="Nakanishi M."/>
            <person name="Sayaka M."/>
            <person name="Hattori M."/>
            <person name="Ohkuma M."/>
        </authorList>
    </citation>
    <scope>NUCLEOTIDE SEQUENCE [LARGE SCALE GENOMIC DNA]</scope>
    <source>
        <strain evidence="7">JCM19235</strain>
    </source>
</reference>
<dbReference type="InterPro" id="IPR005119">
    <property type="entry name" value="LysR_subst-bd"/>
</dbReference>
<dbReference type="EMBL" id="BBMR01000001">
    <property type="protein sequence ID" value="GAL16713.1"/>
    <property type="molecule type" value="Genomic_DNA"/>
</dbReference>
<evidence type="ECO:0000256" key="2">
    <source>
        <dbReference type="ARBA" id="ARBA00023015"/>
    </source>
</evidence>
<keyword evidence="7" id="KW-1185">Reference proteome</keyword>
<evidence type="ECO:0000256" key="4">
    <source>
        <dbReference type="ARBA" id="ARBA00023163"/>
    </source>
</evidence>
<sequence length="179" mass="20922">MHVFEKYPNISLVLKELPPKDARIYEDLRMEKVDLVIDVAPSDSRVFQSKLLHSDGLICIASAAHPRLQDGKMTKQRYMDENHVLLNIRRENLTFVEWLVSDVLPPRKVFSQHSSYLVCCRLYHSLKHLQSYQKLSFFSTERCSTYSRCPSHLKPKPLTPTWCGQRKWLAIQRSFGCVD</sequence>
<dbReference type="GO" id="GO:0006355">
    <property type="term" value="P:regulation of DNA-templated transcription"/>
    <property type="evidence" value="ECO:0007669"/>
    <property type="project" value="TreeGrafter"/>
</dbReference>
<dbReference type="Pfam" id="PF03466">
    <property type="entry name" value="LysR_substrate"/>
    <property type="match status" value="1"/>
</dbReference>
<comment type="similarity">
    <text evidence="1">Belongs to the LysR transcriptional regulatory family.</text>
</comment>
<dbReference type="SUPFAM" id="SSF53850">
    <property type="entry name" value="Periplasmic binding protein-like II"/>
    <property type="match status" value="1"/>
</dbReference>
<evidence type="ECO:0000313" key="6">
    <source>
        <dbReference type="EMBL" id="GAL16713.1"/>
    </source>
</evidence>
<feature type="domain" description="LysR substrate-binding" evidence="5">
    <location>
        <begin position="5"/>
        <end position="112"/>
    </location>
</feature>
<dbReference type="AlphaFoldDB" id="A0A090RQ72"/>